<evidence type="ECO:0000313" key="3">
    <source>
        <dbReference type="EMBL" id="GAA2008468.1"/>
    </source>
</evidence>
<feature type="domain" description="Beta-lactamase-related" evidence="2">
    <location>
        <begin position="26"/>
        <end position="408"/>
    </location>
</feature>
<dbReference type="EMBL" id="BAAAPC010000018">
    <property type="protein sequence ID" value="GAA2008468.1"/>
    <property type="molecule type" value="Genomic_DNA"/>
</dbReference>
<dbReference type="Proteomes" id="UP001501585">
    <property type="component" value="Unassembled WGS sequence"/>
</dbReference>
<dbReference type="GO" id="GO:0016787">
    <property type="term" value="F:hydrolase activity"/>
    <property type="evidence" value="ECO:0007669"/>
    <property type="project" value="UniProtKB-KW"/>
</dbReference>
<feature type="region of interest" description="Disordered" evidence="1">
    <location>
        <begin position="213"/>
        <end position="261"/>
    </location>
</feature>
<reference evidence="3 4" key="1">
    <citation type="journal article" date="2019" name="Int. J. Syst. Evol. Microbiol.">
        <title>The Global Catalogue of Microorganisms (GCM) 10K type strain sequencing project: providing services to taxonomists for standard genome sequencing and annotation.</title>
        <authorList>
            <consortium name="The Broad Institute Genomics Platform"/>
            <consortium name="The Broad Institute Genome Sequencing Center for Infectious Disease"/>
            <person name="Wu L."/>
            <person name="Ma J."/>
        </authorList>
    </citation>
    <scope>NUCLEOTIDE SEQUENCE [LARGE SCALE GENOMIC DNA]</scope>
    <source>
        <strain evidence="3 4">JCM 15313</strain>
    </source>
</reference>
<organism evidence="3 4">
    <name type="scientific">Nocardiopsis rhodophaea</name>
    <dbReference type="NCBI Taxonomy" id="280238"/>
    <lineage>
        <taxon>Bacteria</taxon>
        <taxon>Bacillati</taxon>
        <taxon>Actinomycetota</taxon>
        <taxon>Actinomycetes</taxon>
        <taxon>Streptosporangiales</taxon>
        <taxon>Nocardiopsidaceae</taxon>
        <taxon>Nocardiopsis</taxon>
    </lineage>
</organism>
<evidence type="ECO:0000313" key="4">
    <source>
        <dbReference type="Proteomes" id="UP001501585"/>
    </source>
</evidence>
<feature type="compositionally biased region" description="Low complexity" evidence="1">
    <location>
        <begin position="226"/>
        <end position="241"/>
    </location>
</feature>
<protein>
    <submittedName>
        <fullName evidence="3">Serine hydrolase domain-containing protein</fullName>
    </submittedName>
</protein>
<evidence type="ECO:0000256" key="1">
    <source>
        <dbReference type="SAM" id="MobiDB-lite"/>
    </source>
</evidence>
<dbReference type="Pfam" id="PF00144">
    <property type="entry name" value="Beta-lactamase"/>
    <property type="match status" value="1"/>
</dbReference>
<dbReference type="SUPFAM" id="SSF56601">
    <property type="entry name" value="beta-lactamase/transpeptidase-like"/>
    <property type="match status" value="1"/>
</dbReference>
<proteinExistence type="predicted"/>
<evidence type="ECO:0000259" key="2">
    <source>
        <dbReference type="Pfam" id="PF00144"/>
    </source>
</evidence>
<comment type="caution">
    <text evidence="3">The sequence shown here is derived from an EMBL/GenBank/DDBJ whole genome shotgun (WGS) entry which is preliminary data.</text>
</comment>
<dbReference type="PANTHER" id="PTHR43319:SF3">
    <property type="entry name" value="BETA-LACTAMASE-RELATED DOMAIN-CONTAINING PROTEIN"/>
    <property type="match status" value="1"/>
</dbReference>
<dbReference type="InterPro" id="IPR001466">
    <property type="entry name" value="Beta-lactam-related"/>
</dbReference>
<gene>
    <name evidence="3" type="ORF">GCM10009799_40200</name>
</gene>
<keyword evidence="3" id="KW-0378">Hydrolase</keyword>
<dbReference type="InterPro" id="IPR052907">
    <property type="entry name" value="Beta-lactamase/esterase"/>
</dbReference>
<name>A0ABN2TG60_9ACTN</name>
<sequence>MAIATGETGIHGACAPEFTRVREVFEDNFARGLETGAAFTVFVGDEPVVDLWGGLADHRTASPWKHDTPCLAFSCTKALTAAAALRVAERGGRDLRAPVASWWPKFAAEGKDGVTGEQLMSHQAGLPAFDRRVTVAEAADHAAMAELLAAQAPVWEPGTAHGYHSLTYGWLAGEITRRLDGRTVGRYVADEIAGPLGLDLWVGAPDGVLDRTARLTTGPTNRKPARGNGATAAGTAMPGTASDAARPDGEADGPRARLARDARDPESLFSRAFASPDVAAVPGKYNNRDVLTAGWPAAGVITTAPALAGFYRDLLAGRIVSPATLQDALRPRATGPDRVLHLDSSFGLGFMRPSLTFAVPRAARKGAFGHTGAGGSIGLADTDHDIALAYVMNRTGTELSGGIRAMRLVKAVYDCLR</sequence>
<dbReference type="Gene3D" id="3.40.710.10">
    <property type="entry name" value="DD-peptidase/beta-lactamase superfamily"/>
    <property type="match status" value="1"/>
</dbReference>
<dbReference type="InterPro" id="IPR012338">
    <property type="entry name" value="Beta-lactam/transpept-like"/>
</dbReference>
<feature type="compositionally biased region" description="Basic and acidic residues" evidence="1">
    <location>
        <begin position="245"/>
        <end position="261"/>
    </location>
</feature>
<dbReference type="PANTHER" id="PTHR43319">
    <property type="entry name" value="BETA-LACTAMASE-RELATED"/>
    <property type="match status" value="1"/>
</dbReference>
<keyword evidence="4" id="KW-1185">Reference proteome</keyword>
<dbReference type="RefSeq" id="WP_344164410.1">
    <property type="nucleotide sequence ID" value="NZ_BAAAPC010000018.1"/>
</dbReference>
<accession>A0ABN2TG60</accession>